<evidence type="ECO:0000313" key="4">
    <source>
        <dbReference type="Proteomes" id="UP000239340"/>
    </source>
</evidence>
<dbReference type="InterPro" id="IPR007712">
    <property type="entry name" value="RelE/ParE_toxin"/>
</dbReference>
<dbReference type="InterPro" id="IPR035093">
    <property type="entry name" value="RelE/ParE_toxin_dom_sf"/>
</dbReference>
<gene>
    <name evidence="3" type="ORF">NXT3_PB00243</name>
</gene>
<organism evidence="3 4">
    <name type="scientific">Rhizobium fredii</name>
    <name type="common">Sinorhizobium fredii</name>
    <dbReference type="NCBI Taxonomy" id="380"/>
    <lineage>
        <taxon>Bacteria</taxon>
        <taxon>Pseudomonadati</taxon>
        <taxon>Pseudomonadota</taxon>
        <taxon>Alphaproteobacteria</taxon>
        <taxon>Hyphomicrobiales</taxon>
        <taxon>Rhizobiaceae</taxon>
        <taxon>Sinorhizobium/Ensifer group</taxon>
        <taxon>Sinorhizobium</taxon>
    </lineage>
</organism>
<dbReference type="Pfam" id="PF05016">
    <property type="entry name" value="ParE_toxin"/>
    <property type="match status" value="1"/>
</dbReference>
<keyword evidence="1" id="KW-1277">Toxin-antitoxin system</keyword>
<sequence length="75" mass="8334">MPYRVLFAEDAERDIEDLFRFIAGRDGTETAERVLKEIETACADPKSSPPAETFRKSWRVSGSPNTGNCIISRGA</sequence>
<protein>
    <submittedName>
        <fullName evidence="3">Toxin-antitoxin system toxin RelE/ParE family protein</fullName>
    </submittedName>
</protein>
<name>A0A2L0HCK9_RHIFR</name>
<dbReference type="Gene3D" id="3.30.2310.20">
    <property type="entry name" value="RelE-like"/>
    <property type="match status" value="1"/>
</dbReference>
<dbReference type="EMBL" id="CP024309">
    <property type="protein sequence ID" value="AUX78902.1"/>
    <property type="molecule type" value="Genomic_DNA"/>
</dbReference>
<evidence type="ECO:0000256" key="1">
    <source>
        <dbReference type="ARBA" id="ARBA00022649"/>
    </source>
</evidence>
<evidence type="ECO:0000256" key="2">
    <source>
        <dbReference type="SAM" id="MobiDB-lite"/>
    </source>
</evidence>
<feature type="region of interest" description="Disordered" evidence="2">
    <location>
        <begin position="42"/>
        <end position="75"/>
    </location>
</feature>
<geneLocation type="plasmid" evidence="4">
    <name>psfrenxt3b</name>
</geneLocation>
<dbReference type="AlphaFoldDB" id="A0A2L0HCK9"/>
<accession>A0A2L0HCK9</accession>
<keyword evidence="3" id="KW-0614">Plasmid</keyword>
<dbReference type="Proteomes" id="UP000239340">
    <property type="component" value="Plasmid pSfreNXT3b"/>
</dbReference>
<evidence type="ECO:0000313" key="3">
    <source>
        <dbReference type="EMBL" id="AUX78902.1"/>
    </source>
</evidence>
<reference evidence="3 4" key="1">
    <citation type="submission" date="2017-10" db="EMBL/GenBank/DDBJ databases">
        <title>Analysis of the genome sequences of Rhizobium populations associated to common bean (phaseolus vulgaris).</title>
        <authorList>
            <person name="Bustos P."/>
            <person name="Santamaria R.I."/>
            <person name="Miranda-Sanchez F."/>
            <person name="Perez-Carrascal O."/>
            <person name="Juarez S."/>
            <person name="Lozano L."/>
            <person name="Martinez-Flores I."/>
            <person name="Vinuesa P."/>
            <person name="Martinez-Romero E."/>
            <person name="Cevallos M.A."/>
            <person name="Romero D."/>
            <person name="Davila G."/>
            <person name="Gonzalez V."/>
        </authorList>
    </citation>
    <scope>NUCLEOTIDE SEQUENCE [LARGE SCALE GENOMIC DNA]</scope>
    <source>
        <strain evidence="3 4">NXT3</strain>
        <plasmid evidence="4">Plasmid psfrenxt3b</plasmid>
    </source>
</reference>
<feature type="compositionally biased region" description="Polar residues" evidence="2">
    <location>
        <begin position="60"/>
        <end position="69"/>
    </location>
</feature>
<proteinExistence type="predicted"/>